<feature type="transmembrane region" description="Helical" evidence="9">
    <location>
        <begin position="273"/>
        <end position="293"/>
    </location>
</feature>
<evidence type="ECO:0000256" key="5">
    <source>
        <dbReference type="ARBA" id="ARBA00022692"/>
    </source>
</evidence>
<keyword evidence="10" id="KW-0328">Glycosyltransferase</keyword>
<evidence type="ECO:0000256" key="7">
    <source>
        <dbReference type="ARBA" id="ARBA00023136"/>
    </source>
</evidence>
<keyword evidence="7 9" id="KW-0472">Membrane</keyword>
<evidence type="ECO:0000256" key="8">
    <source>
        <dbReference type="SAM" id="MobiDB-lite"/>
    </source>
</evidence>
<gene>
    <name evidence="10" type="ORF">DASC09_045400</name>
</gene>
<comment type="caution">
    <text evidence="10">The sequence shown here is derived from an EMBL/GenBank/DDBJ whole genome shotgun (WGS) entry which is preliminary data.</text>
</comment>
<comment type="pathway">
    <text evidence="2">Glycolipid biosynthesis; glycosylphosphatidylinositol-anchor biosynthesis.</text>
</comment>
<feature type="region of interest" description="Disordered" evidence="8">
    <location>
        <begin position="1"/>
        <end position="22"/>
    </location>
</feature>
<feature type="transmembrane region" description="Helical" evidence="9">
    <location>
        <begin position="193"/>
        <end position="210"/>
    </location>
</feature>
<accession>A0AAV5QRP1</accession>
<keyword evidence="5 9" id="KW-0812">Transmembrane</keyword>
<dbReference type="EMBL" id="BTFZ01000011">
    <property type="protein sequence ID" value="GMM37215.1"/>
    <property type="molecule type" value="Genomic_DNA"/>
</dbReference>
<feature type="transmembrane region" description="Helical" evidence="9">
    <location>
        <begin position="132"/>
        <end position="152"/>
    </location>
</feature>
<evidence type="ECO:0000256" key="2">
    <source>
        <dbReference type="ARBA" id="ARBA00004687"/>
    </source>
</evidence>
<name>A0AAV5QRP1_9ASCO</name>
<organism evidence="10 11">
    <name type="scientific">Saccharomycopsis crataegensis</name>
    <dbReference type="NCBI Taxonomy" id="43959"/>
    <lineage>
        <taxon>Eukaryota</taxon>
        <taxon>Fungi</taxon>
        <taxon>Dikarya</taxon>
        <taxon>Ascomycota</taxon>
        <taxon>Saccharomycotina</taxon>
        <taxon>Saccharomycetes</taxon>
        <taxon>Saccharomycopsidaceae</taxon>
        <taxon>Saccharomycopsis</taxon>
    </lineage>
</organism>
<dbReference type="PIRSF" id="PIRSF016104">
    <property type="entry name" value="GPI2"/>
    <property type="match status" value="1"/>
</dbReference>
<evidence type="ECO:0000313" key="10">
    <source>
        <dbReference type="EMBL" id="GMM37215.1"/>
    </source>
</evidence>
<dbReference type="AlphaFoldDB" id="A0AAV5QRP1"/>
<reference evidence="10 11" key="1">
    <citation type="journal article" date="2023" name="Elife">
        <title>Identification of key yeast species and microbe-microbe interactions impacting larval growth of Drosophila in the wild.</title>
        <authorList>
            <person name="Mure A."/>
            <person name="Sugiura Y."/>
            <person name="Maeda R."/>
            <person name="Honda K."/>
            <person name="Sakurai N."/>
            <person name="Takahashi Y."/>
            <person name="Watada M."/>
            <person name="Katoh T."/>
            <person name="Gotoh A."/>
            <person name="Gotoh Y."/>
            <person name="Taniguchi I."/>
            <person name="Nakamura K."/>
            <person name="Hayashi T."/>
            <person name="Katayama T."/>
            <person name="Uemura T."/>
            <person name="Hattori Y."/>
        </authorList>
    </citation>
    <scope>NUCLEOTIDE SEQUENCE [LARGE SCALE GENOMIC DNA]</scope>
    <source>
        <strain evidence="10 11">SC-9</strain>
    </source>
</reference>
<dbReference type="GeneID" id="90075190"/>
<feature type="transmembrane region" description="Helical" evidence="9">
    <location>
        <begin position="164"/>
        <end position="181"/>
    </location>
</feature>
<sequence>MKSNRHFQSSSNLVAQSKQKPRTYKQPWRKLMWLDQNYPDNYVDSSFLSQLKRNTTVSQYSYWKLVSDFSLISMHLCDTSIVIIIFYGLYNRNWSPYMPTLICSLLTILGYFAWDFLAILKNKVSGNLQEKLSTLKSSLLIVFTILTLSPVLRSLTKSTSSDSIWALSTWLTIFNVICHNYEFDISKEIKYRASVLSTNILFSNVIVLSSRLSSNMSVFCFILVSIQVYGLFPVFQYRLRKNLSHTICSWLGIVYFAIVSMLMSRIIQNYIIVFSWFSINFFIIFFCPGYFIFLQQYKNELQGPWDPARPKF</sequence>
<dbReference type="InterPro" id="IPR009450">
    <property type="entry name" value="Plno_GlcNAc_GPI2"/>
</dbReference>
<evidence type="ECO:0000256" key="6">
    <source>
        <dbReference type="ARBA" id="ARBA00022989"/>
    </source>
</evidence>
<dbReference type="GO" id="GO:0016757">
    <property type="term" value="F:glycosyltransferase activity"/>
    <property type="evidence" value="ECO:0007669"/>
    <property type="project" value="UniProtKB-KW"/>
</dbReference>
<proteinExistence type="inferred from homology"/>
<dbReference type="GO" id="GO:0000506">
    <property type="term" value="C:glycosylphosphatidylinositol-N-acetylglucosaminyltransferase (GPI-GnT) complex"/>
    <property type="evidence" value="ECO:0007669"/>
    <property type="project" value="TreeGrafter"/>
</dbReference>
<comment type="subcellular location">
    <subcellularLocation>
        <location evidence="1">Membrane</location>
        <topology evidence="1">Multi-pass membrane protein</topology>
    </subcellularLocation>
</comment>
<dbReference type="PANTHER" id="PTHR12982">
    <property type="entry name" value="PHOSPHATIDYLINOSITOL GLYCAN, CLASS C"/>
    <property type="match status" value="1"/>
</dbReference>
<dbReference type="PANTHER" id="PTHR12982:SF0">
    <property type="entry name" value="PHOSPHATIDYLINOSITOL N-ACETYLGLUCOSAMINYLTRANSFERASE SUBUNIT C"/>
    <property type="match status" value="1"/>
</dbReference>
<evidence type="ECO:0000256" key="3">
    <source>
        <dbReference type="ARBA" id="ARBA00008321"/>
    </source>
</evidence>
<evidence type="ECO:0000256" key="4">
    <source>
        <dbReference type="ARBA" id="ARBA00022502"/>
    </source>
</evidence>
<feature type="transmembrane region" description="Helical" evidence="9">
    <location>
        <begin position="69"/>
        <end position="90"/>
    </location>
</feature>
<evidence type="ECO:0000313" key="11">
    <source>
        <dbReference type="Proteomes" id="UP001360560"/>
    </source>
</evidence>
<dbReference type="GO" id="GO:0006506">
    <property type="term" value="P:GPI anchor biosynthetic process"/>
    <property type="evidence" value="ECO:0007669"/>
    <property type="project" value="UniProtKB-KW"/>
</dbReference>
<protein>
    <submittedName>
        <fullName evidence="10">Phosphatidylinositol N-acetylglucosaminyltransferase</fullName>
    </submittedName>
</protein>
<keyword evidence="10" id="KW-0808">Transferase</keyword>
<keyword evidence="4" id="KW-0337">GPI-anchor biosynthesis</keyword>
<dbReference type="Pfam" id="PF06432">
    <property type="entry name" value="GPI2"/>
    <property type="match status" value="1"/>
</dbReference>
<feature type="transmembrane region" description="Helical" evidence="9">
    <location>
        <begin position="247"/>
        <end position="267"/>
    </location>
</feature>
<evidence type="ECO:0000256" key="1">
    <source>
        <dbReference type="ARBA" id="ARBA00004141"/>
    </source>
</evidence>
<dbReference type="RefSeq" id="XP_064854211.1">
    <property type="nucleotide sequence ID" value="XM_064998139.1"/>
</dbReference>
<keyword evidence="6 9" id="KW-1133">Transmembrane helix</keyword>
<feature type="transmembrane region" description="Helical" evidence="9">
    <location>
        <begin position="96"/>
        <end position="120"/>
    </location>
</feature>
<keyword evidence="11" id="KW-1185">Reference proteome</keyword>
<evidence type="ECO:0000256" key="9">
    <source>
        <dbReference type="SAM" id="Phobius"/>
    </source>
</evidence>
<comment type="similarity">
    <text evidence="3">Belongs to the PIGC family.</text>
</comment>
<dbReference type="Proteomes" id="UP001360560">
    <property type="component" value="Unassembled WGS sequence"/>
</dbReference>
<feature type="transmembrane region" description="Helical" evidence="9">
    <location>
        <begin position="216"/>
        <end position="235"/>
    </location>
</feature>
<feature type="compositionally biased region" description="Polar residues" evidence="8">
    <location>
        <begin position="1"/>
        <end position="18"/>
    </location>
</feature>